<dbReference type="STRING" id="1297569.MESS2_1020028"/>
<accession>M5EFJ1</accession>
<organism evidence="2 3">
    <name type="scientific">Mesorhizobium metallidurans STM 2683</name>
    <dbReference type="NCBI Taxonomy" id="1297569"/>
    <lineage>
        <taxon>Bacteria</taxon>
        <taxon>Pseudomonadati</taxon>
        <taxon>Pseudomonadota</taxon>
        <taxon>Alphaproteobacteria</taxon>
        <taxon>Hyphomicrobiales</taxon>
        <taxon>Phyllobacteriaceae</taxon>
        <taxon>Mesorhizobium</taxon>
    </lineage>
</organism>
<evidence type="ECO:0000313" key="3">
    <source>
        <dbReference type="Proteomes" id="UP000012062"/>
    </source>
</evidence>
<dbReference type="NCBIfam" id="NF033539">
    <property type="entry name" value="transpos_IS1380"/>
    <property type="match status" value="1"/>
</dbReference>
<gene>
    <name evidence="2" type="ORF">MESS2_1020028</name>
</gene>
<dbReference type="EMBL" id="CAUM01000005">
    <property type="protein sequence ID" value="CCV03127.1"/>
    <property type="molecule type" value="Genomic_DNA"/>
</dbReference>
<proteinExistence type="predicted"/>
<evidence type="ECO:0000259" key="1">
    <source>
        <dbReference type="Pfam" id="PF13701"/>
    </source>
</evidence>
<evidence type="ECO:0000313" key="2">
    <source>
        <dbReference type="EMBL" id="CCV03127.1"/>
    </source>
</evidence>
<dbReference type="InterPro" id="IPR047960">
    <property type="entry name" value="Transpos_IS1380"/>
</dbReference>
<sequence>MQTECSAERFDFAAVEKRAVVAGFDGGTITSDAGALLLGLTDRAIGLVGRFARCFADARNPALIEHEVKTLVSQRVFALALGYEDINDHDELRHDPVMAVLAGKLKARRHKKCAAVAGKSTLNRLELSRGEPSRYHKISHDPAAIEALFVELFVGAHAAAPEEIVLDLDATDDPLHGNQEGRFFHGYYGHYCYLPLYVLCGNHLLCAKLRPANIDAAAGSVQEIERIVHRLRGRWPKVRIVLRADSGFAREELMAWCESNAVDYLFGLARNVRLVRHIGAELGQARAESAFTNRPARRFKDFLWTTRKSWSCRRRVVAKAEWTQGEANPRFVVTSLDAEAWPARSLYEDLYCARGEMENRIKECQLDLFADRTSAATMRANQLRLWFASMAYVLVCALRRIGLANTRLARASCATIRLKLFKIGALVSVSVRRIKLAMNSACPFQREWALTYARLSAAAA</sequence>
<dbReference type="RefSeq" id="WP_008872123.1">
    <property type="nucleotide sequence ID" value="NZ_CAUM01000005.1"/>
</dbReference>
<dbReference type="Pfam" id="PF13701">
    <property type="entry name" value="DDE_Tnp_1_4"/>
    <property type="match status" value="1"/>
</dbReference>
<dbReference type="eggNOG" id="COG1861">
    <property type="taxonomic scope" value="Bacteria"/>
</dbReference>
<name>M5EFJ1_9HYPH</name>
<dbReference type="OrthoDB" id="476248at2"/>
<protein>
    <submittedName>
        <fullName evidence="2">Transposase</fullName>
    </submittedName>
</protein>
<reference evidence="2 3" key="1">
    <citation type="submission" date="2013-02" db="EMBL/GenBank/DDBJ databases">
        <authorList>
            <person name="Genoscope - CEA"/>
        </authorList>
    </citation>
    <scope>NUCLEOTIDE SEQUENCE [LARGE SCALE GENOMIC DNA]</scope>
    <source>
        <strain evidence="2 3">STM 2683</strain>
    </source>
</reference>
<dbReference type="AlphaFoldDB" id="M5EFJ1"/>
<keyword evidence="3" id="KW-1185">Reference proteome</keyword>
<comment type="caution">
    <text evidence="2">The sequence shown here is derived from an EMBL/GenBank/DDBJ whole genome shotgun (WGS) entry which is preliminary data.</text>
</comment>
<dbReference type="InterPro" id="IPR025668">
    <property type="entry name" value="Tnp_DDE_dom"/>
</dbReference>
<dbReference type="Proteomes" id="UP000012062">
    <property type="component" value="Unassembled WGS sequence"/>
</dbReference>
<feature type="domain" description="Transposase DDE" evidence="1">
    <location>
        <begin position="13"/>
        <end position="457"/>
    </location>
</feature>